<sequence length="186" mass="21640">SRFISQFSRIETCVLEDLTQGYYASLKVEDHVVDAVLKALGDVKINRLDVAQRYMDDDILKRTVELCRSHDVRTVLIQTTGFNMNNFREFVQQLIAMDITLDLYETSSLSKFLYHGKPKLFWERMVEEMSELHVSMQILTSDDAGFNQQDYGYRVRSHVRCKKTNATNAQPLTPVEVKRGFNLRSF</sequence>
<name>A0AAV5UKM0_9BILA</name>
<proteinExistence type="predicted"/>
<evidence type="ECO:0000313" key="1">
    <source>
        <dbReference type="EMBL" id="GMT06868.1"/>
    </source>
</evidence>
<protein>
    <submittedName>
        <fullName evidence="1">Uncharacterized protein</fullName>
    </submittedName>
</protein>
<keyword evidence="2" id="KW-1185">Reference proteome</keyword>
<accession>A0AAV5UKM0</accession>
<dbReference type="Proteomes" id="UP001432027">
    <property type="component" value="Unassembled WGS sequence"/>
</dbReference>
<gene>
    <name evidence="1" type="ORF">PENTCL1PPCAC_29042</name>
</gene>
<feature type="non-terminal residue" evidence="1">
    <location>
        <position position="1"/>
    </location>
</feature>
<dbReference type="AlphaFoldDB" id="A0AAV5UKM0"/>
<comment type="caution">
    <text evidence="1">The sequence shown here is derived from an EMBL/GenBank/DDBJ whole genome shotgun (WGS) entry which is preliminary data.</text>
</comment>
<dbReference type="EMBL" id="BTSX01000006">
    <property type="protein sequence ID" value="GMT06868.1"/>
    <property type="molecule type" value="Genomic_DNA"/>
</dbReference>
<reference evidence="1" key="1">
    <citation type="submission" date="2023-10" db="EMBL/GenBank/DDBJ databases">
        <title>Genome assembly of Pristionchus species.</title>
        <authorList>
            <person name="Yoshida K."/>
            <person name="Sommer R.J."/>
        </authorList>
    </citation>
    <scope>NUCLEOTIDE SEQUENCE</scope>
    <source>
        <strain evidence="1">RS0144</strain>
    </source>
</reference>
<evidence type="ECO:0000313" key="2">
    <source>
        <dbReference type="Proteomes" id="UP001432027"/>
    </source>
</evidence>
<organism evidence="1 2">
    <name type="scientific">Pristionchus entomophagus</name>
    <dbReference type="NCBI Taxonomy" id="358040"/>
    <lineage>
        <taxon>Eukaryota</taxon>
        <taxon>Metazoa</taxon>
        <taxon>Ecdysozoa</taxon>
        <taxon>Nematoda</taxon>
        <taxon>Chromadorea</taxon>
        <taxon>Rhabditida</taxon>
        <taxon>Rhabditina</taxon>
        <taxon>Diplogasteromorpha</taxon>
        <taxon>Diplogasteroidea</taxon>
        <taxon>Neodiplogasteridae</taxon>
        <taxon>Pristionchus</taxon>
    </lineage>
</organism>